<evidence type="ECO:0000256" key="1">
    <source>
        <dbReference type="SAM" id="MobiDB-lite"/>
    </source>
</evidence>
<dbReference type="EMBL" id="CP034348">
    <property type="protein sequence ID" value="QGX97779.1"/>
    <property type="molecule type" value="Genomic_DNA"/>
</dbReference>
<evidence type="ECO:0000313" key="4">
    <source>
        <dbReference type="Proteomes" id="UP000428330"/>
    </source>
</evidence>
<dbReference type="AlphaFoldDB" id="A0A6I6ILI1"/>
<keyword evidence="2" id="KW-1133">Transmembrane helix</keyword>
<reference evidence="4" key="1">
    <citation type="submission" date="2018-12" db="EMBL/GenBank/DDBJ databases">
        <title>Complete genome sequence of Roseovarius sp. MME-070.</title>
        <authorList>
            <person name="Nam Y.-D."/>
            <person name="Kang J."/>
            <person name="Chung W.-H."/>
            <person name="Park Y.S."/>
        </authorList>
    </citation>
    <scope>NUCLEOTIDE SEQUENCE [LARGE SCALE GENOMIC DNA]</scope>
    <source>
        <strain evidence="4">MME-070</strain>
    </source>
</reference>
<keyword evidence="4" id="KW-1185">Reference proteome</keyword>
<dbReference type="KEGG" id="rom:EI983_05595"/>
<protein>
    <submittedName>
        <fullName evidence="3">Uncharacterized protein</fullName>
    </submittedName>
</protein>
<feature type="compositionally biased region" description="Gly residues" evidence="1">
    <location>
        <begin position="135"/>
        <end position="144"/>
    </location>
</feature>
<feature type="compositionally biased region" description="Basic residues" evidence="1">
    <location>
        <begin position="118"/>
        <end position="127"/>
    </location>
</feature>
<evidence type="ECO:0000256" key="2">
    <source>
        <dbReference type="SAM" id="Phobius"/>
    </source>
</evidence>
<dbReference type="RefSeq" id="WP_157706412.1">
    <property type="nucleotide sequence ID" value="NZ_CP034348.1"/>
</dbReference>
<name>A0A6I6ILI1_9RHOB</name>
<accession>A0A6I6ILI1</accession>
<keyword evidence="2" id="KW-0812">Transmembrane</keyword>
<keyword evidence="2" id="KW-0472">Membrane</keyword>
<feature type="transmembrane region" description="Helical" evidence="2">
    <location>
        <begin position="6"/>
        <end position="31"/>
    </location>
</feature>
<evidence type="ECO:0000313" key="3">
    <source>
        <dbReference type="EMBL" id="QGX97779.1"/>
    </source>
</evidence>
<organism evidence="3 4">
    <name type="scientific">Roseovarius faecimaris</name>
    <dbReference type="NCBI Taxonomy" id="2494550"/>
    <lineage>
        <taxon>Bacteria</taxon>
        <taxon>Pseudomonadati</taxon>
        <taxon>Pseudomonadota</taxon>
        <taxon>Alphaproteobacteria</taxon>
        <taxon>Rhodobacterales</taxon>
        <taxon>Roseobacteraceae</taxon>
        <taxon>Roseovarius</taxon>
    </lineage>
</organism>
<feature type="compositionally biased region" description="Acidic residues" evidence="1">
    <location>
        <begin position="77"/>
        <end position="90"/>
    </location>
</feature>
<feature type="transmembrane region" description="Helical" evidence="2">
    <location>
        <begin position="43"/>
        <end position="63"/>
    </location>
</feature>
<proteinExistence type="predicted"/>
<gene>
    <name evidence="3" type="ORF">EI983_05595</name>
</gene>
<sequence length="144" mass="13981">MNNALIIFMVAAIMAVIAAAAAIGGGLSIVIGPVSLGVVGSPLFAALLVFGAVIALAVAAVVLNCLIGAQPPSIDEVPPEEDGIQPEDLVEPGTSSGALTGVADSAEPDNSSGGASKPKPKYPKGPKRGTPANPVGGGGFKKTA</sequence>
<dbReference type="Proteomes" id="UP000428330">
    <property type="component" value="Chromosome"/>
</dbReference>
<feature type="region of interest" description="Disordered" evidence="1">
    <location>
        <begin position="72"/>
        <end position="144"/>
    </location>
</feature>